<dbReference type="PANTHER" id="PTHR32309:SF13">
    <property type="entry name" value="FERRIC ENTEROBACTIN TRANSPORT PROTEIN FEPE"/>
    <property type="match status" value="1"/>
</dbReference>
<evidence type="ECO:0000256" key="6">
    <source>
        <dbReference type="ARBA" id="ARBA00023136"/>
    </source>
</evidence>
<evidence type="ECO:0000256" key="5">
    <source>
        <dbReference type="ARBA" id="ARBA00022989"/>
    </source>
</evidence>
<dbReference type="InterPro" id="IPR003856">
    <property type="entry name" value="LPS_length_determ_N"/>
</dbReference>
<proteinExistence type="inferred from homology"/>
<dbReference type="OrthoDB" id="1739227at2"/>
<dbReference type="Proteomes" id="UP000005104">
    <property type="component" value="Chromosome"/>
</dbReference>
<gene>
    <name evidence="9" type="ORF">DesyoDRAFT_2296</name>
</gene>
<evidence type="ECO:0000313" key="10">
    <source>
        <dbReference type="Proteomes" id="UP000005104"/>
    </source>
</evidence>
<feature type="transmembrane region" description="Helical" evidence="7">
    <location>
        <begin position="14"/>
        <end position="31"/>
    </location>
</feature>
<dbReference type="Pfam" id="PF02706">
    <property type="entry name" value="Wzz"/>
    <property type="match status" value="1"/>
</dbReference>
<comment type="similarity">
    <text evidence="2">Belongs to the CpsC/CapA family.</text>
</comment>
<feature type="domain" description="Polysaccharide chain length determinant N-terminal" evidence="8">
    <location>
        <begin position="2"/>
        <end position="88"/>
    </location>
</feature>
<keyword evidence="5 7" id="KW-1133">Transmembrane helix</keyword>
<evidence type="ECO:0000313" key="9">
    <source>
        <dbReference type="EMBL" id="EHQ89379.1"/>
    </source>
</evidence>
<evidence type="ECO:0000256" key="3">
    <source>
        <dbReference type="ARBA" id="ARBA00022475"/>
    </source>
</evidence>
<keyword evidence="10" id="KW-1185">Reference proteome</keyword>
<feature type="transmembrane region" description="Helical" evidence="7">
    <location>
        <begin position="172"/>
        <end position="190"/>
    </location>
</feature>
<keyword evidence="4 7" id="KW-0812">Transmembrane</keyword>
<dbReference type="HOGENOM" id="CLU_082668_2_0_9"/>
<dbReference type="PANTHER" id="PTHR32309">
    <property type="entry name" value="TYROSINE-PROTEIN KINASE"/>
    <property type="match status" value="1"/>
</dbReference>
<dbReference type="InterPro" id="IPR050445">
    <property type="entry name" value="Bact_polysacc_biosynth/exp"/>
</dbReference>
<evidence type="ECO:0000256" key="1">
    <source>
        <dbReference type="ARBA" id="ARBA00004651"/>
    </source>
</evidence>
<dbReference type="eggNOG" id="COG3944">
    <property type="taxonomic scope" value="Bacteria"/>
</dbReference>
<accession>H5XUE3</accession>
<dbReference type="RefSeq" id="WP_007783024.1">
    <property type="nucleotide sequence ID" value="NZ_CM001441.1"/>
</dbReference>
<name>H5XUE3_9FIRM</name>
<evidence type="ECO:0000256" key="2">
    <source>
        <dbReference type="ARBA" id="ARBA00006683"/>
    </source>
</evidence>
<evidence type="ECO:0000256" key="7">
    <source>
        <dbReference type="SAM" id="Phobius"/>
    </source>
</evidence>
<protein>
    <submittedName>
        <fullName evidence="9">Capsular polysaccharide biosynthesis protein</fullName>
    </submittedName>
</protein>
<keyword evidence="3" id="KW-1003">Cell membrane</keyword>
<evidence type="ECO:0000256" key="4">
    <source>
        <dbReference type="ARBA" id="ARBA00022692"/>
    </source>
</evidence>
<dbReference type="STRING" id="768710.DesyoDRAFT_2296"/>
<organism evidence="9 10">
    <name type="scientific">Desulfosporosinus youngiae DSM 17734</name>
    <dbReference type="NCBI Taxonomy" id="768710"/>
    <lineage>
        <taxon>Bacteria</taxon>
        <taxon>Bacillati</taxon>
        <taxon>Bacillota</taxon>
        <taxon>Clostridia</taxon>
        <taxon>Eubacteriales</taxon>
        <taxon>Desulfitobacteriaceae</taxon>
        <taxon>Desulfosporosinus</taxon>
    </lineage>
</organism>
<dbReference type="AlphaFoldDB" id="H5XUE3"/>
<sequence>MEIRRLFYSLIRKWWLIVLLAVLGGGISYLSEHYTEPVYQAETKLYISNRAEANGKALNSSEIALRQELVRQYYDIIYSRSMTSAVSQAVKEYNLSENEILSMVNIASKEDTNIFTISARGPDPTIVAAVANATGREFITQLNQLSNSDNVGILDAALVPSNPVNSMGRQKVLLGILLGLTVALGIIYSIEYYDTTVRSAEDIVKGLNLRVIGIIPEHDIR</sequence>
<reference evidence="9 10" key="1">
    <citation type="submission" date="2011-11" db="EMBL/GenBank/DDBJ databases">
        <title>The Noncontiguous Finished genome of Desulfosporosinus youngiae DSM 17734.</title>
        <authorList>
            <consortium name="US DOE Joint Genome Institute (JGI-PGF)"/>
            <person name="Lucas S."/>
            <person name="Han J."/>
            <person name="Lapidus A."/>
            <person name="Cheng J.-F."/>
            <person name="Goodwin L."/>
            <person name="Pitluck S."/>
            <person name="Peters L."/>
            <person name="Ovchinnikova G."/>
            <person name="Lu M."/>
            <person name="Land M.L."/>
            <person name="Hauser L."/>
            <person name="Pester M."/>
            <person name="Spring S."/>
            <person name="Ollivier B."/>
            <person name="Rattei T."/>
            <person name="Klenk H.-P."/>
            <person name="Wagner M."/>
            <person name="Loy A."/>
            <person name="Woyke T.J."/>
        </authorList>
    </citation>
    <scope>NUCLEOTIDE SEQUENCE [LARGE SCALE GENOMIC DNA]</scope>
    <source>
        <strain evidence="9 10">DSM 17734</strain>
    </source>
</reference>
<comment type="subcellular location">
    <subcellularLocation>
        <location evidence="1">Cell membrane</location>
        <topology evidence="1">Multi-pass membrane protein</topology>
    </subcellularLocation>
</comment>
<dbReference type="GO" id="GO:0004713">
    <property type="term" value="F:protein tyrosine kinase activity"/>
    <property type="evidence" value="ECO:0007669"/>
    <property type="project" value="TreeGrafter"/>
</dbReference>
<evidence type="ECO:0000259" key="8">
    <source>
        <dbReference type="Pfam" id="PF02706"/>
    </source>
</evidence>
<keyword evidence="6 7" id="KW-0472">Membrane</keyword>
<dbReference type="EMBL" id="CM001441">
    <property type="protein sequence ID" value="EHQ89379.1"/>
    <property type="molecule type" value="Genomic_DNA"/>
</dbReference>
<dbReference type="GO" id="GO:0005886">
    <property type="term" value="C:plasma membrane"/>
    <property type="evidence" value="ECO:0007669"/>
    <property type="project" value="UniProtKB-SubCell"/>
</dbReference>